<dbReference type="RefSeq" id="WP_025226762.1">
    <property type="nucleotide sequence ID" value="NZ_CP007139.1"/>
</dbReference>
<protein>
    <submittedName>
        <fullName evidence="1">Uncharacterized protein</fullName>
    </submittedName>
</protein>
<dbReference type="STRING" id="661478.OP10G_1244"/>
<dbReference type="EMBL" id="CP007139">
    <property type="protein sequence ID" value="AIE84612.1"/>
    <property type="molecule type" value="Genomic_DNA"/>
</dbReference>
<sequence>MLALVSALVLFGQFKLPEKLTYGELRALLPVELRAEPGDPKAWKLLQMVEKAGFGAKDQISPLLAEWRGKEDPTLLARSHRALVGLKPNLARLEKALALGPWAAPFNPAARYPIPPDYYPDHFDIDAALKLGAKAWVLAAFAASKEGNATEALRYVRLSRAVGEKCSNSGSSIIDFLVGGACQAIADDGARRLATKPSMSKDQVALLARSTSKFDNLAALRNCSRGDFDRSCLVLVGIVPSQMSEPRPKWINRVFDGHPNLFNARETLMKAVEIWEAALENTRRPWGKQVDPAGVAREFTSVLPKEFAGLYPEGPPPASEAQLKKIHDLLRKIDNPIGRVVIDSMMIGSGNQVMEALQVCRPTAADRPRHCEQLLP</sequence>
<reference evidence="1 2" key="1">
    <citation type="journal article" date="2014" name="PLoS ONE">
        <title>The first complete genome sequence of the class fimbriimonadia in the phylum armatimonadetes.</title>
        <authorList>
            <person name="Hu Z.Y."/>
            <person name="Wang Y.Z."/>
            <person name="Im W.T."/>
            <person name="Wang S.Y."/>
            <person name="Zhao G.P."/>
            <person name="Zheng H.J."/>
            <person name="Quan Z.X."/>
        </authorList>
    </citation>
    <scope>NUCLEOTIDE SEQUENCE [LARGE SCALE GENOMIC DNA]</scope>
    <source>
        <strain evidence="1">Gsoil 348</strain>
    </source>
</reference>
<gene>
    <name evidence="1" type="ORF">OP10G_1244</name>
</gene>
<accession>A0A068NMK7</accession>
<dbReference type="Proteomes" id="UP000027982">
    <property type="component" value="Chromosome"/>
</dbReference>
<name>A0A068NMK7_FIMGI</name>
<dbReference type="AlphaFoldDB" id="A0A068NMK7"/>
<evidence type="ECO:0000313" key="2">
    <source>
        <dbReference type="Proteomes" id="UP000027982"/>
    </source>
</evidence>
<dbReference type="HOGENOM" id="CLU_735189_0_0_0"/>
<dbReference type="KEGG" id="fgi:OP10G_1244"/>
<evidence type="ECO:0000313" key="1">
    <source>
        <dbReference type="EMBL" id="AIE84612.1"/>
    </source>
</evidence>
<proteinExistence type="predicted"/>
<organism evidence="1 2">
    <name type="scientific">Fimbriimonas ginsengisoli Gsoil 348</name>
    <dbReference type="NCBI Taxonomy" id="661478"/>
    <lineage>
        <taxon>Bacteria</taxon>
        <taxon>Bacillati</taxon>
        <taxon>Armatimonadota</taxon>
        <taxon>Fimbriimonadia</taxon>
        <taxon>Fimbriimonadales</taxon>
        <taxon>Fimbriimonadaceae</taxon>
        <taxon>Fimbriimonas</taxon>
    </lineage>
</organism>
<keyword evidence="2" id="KW-1185">Reference proteome</keyword>